<keyword evidence="4" id="KW-1185">Reference proteome</keyword>
<dbReference type="PANTHER" id="PTHR36091">
    <property type="entry name" value="ALTERED INHERITANCE OF MITOCHONDRIA PROTEIN 9, MITOCHONDRIAL"/>
    <property type="match status" value="1"/>
</dbReference>
<feature type="region of interest" description="Disordered" evidence="1">
    <location>
        <begin position="298"/>
        <end position="319"/>
    </location>
</feature>
<dbReference type="InterPro" id="IPR051035">
    <property type="entry name" value="Mito_inheritance_9"/>
</dbReference>
<gene>
    <name evidence="3" type="ORF">PENVUL_c036G09616</name>
</gene>
<comment type="caution">
    <text evidence="3">The sequence shown here is derived from an EMBL/GenBank/DDBJ whole genome shotgun (WGS) entry which is preliminary data.</text>
</comment>
<dbReference type="PANTHER" id="PTHR36091:SF2">
    <property type="entry name" value="AMINOGLYCOSIDE PHOSPHOTRANSFERASE DOMAIN-CONTAINING PROTEIN"/>
    <property type="match status" value="1"/>
</dbReference>
<dbReference type="STRING" id="29845.A0A1V6RM93"/>
<name>A0A1V6RM93_9EURO</name>
<dbReference type="Gene3D" id="3.90.1200.10">
    <property type="match status" value="1"/>
</dbReference>
<evidence type="ECO:0000259" key="2">
    <source>
        <dbReference type="Pfam" id="PF01636"/>
    </source>
</evidence>
<accession>A0A1V6RM93</accession>
<dbReference type="Proteomes" id="UP000191518">
    <property type="component" value="Unassembled WGS sequence"/>
</dbReference>
<reference evidence="4" key="1">
    <citation type="journal article" date="2017" name="Nat. Microbiol.">
        <title>Global analysis of biosynthetic gene clusters reveals vast potential of secondary metabolite production in Penicillium species.</title>
        <authorList>
            <person name="Nielsen J.C."/>
            <person name="Grijseels S."/>
            <person name="Prigent S."/>
            <person name="Ji B."/>
            <person name="Dainat J."/>
            <person name="Nielsen K.F."/>
            <person name="Frisvad J.C."/>
            <person name="Workman M."/>
            <person name="Nielsen J."/>
        </authorList>
    </citation>
    <scope>NUCLEOTIDE SEQUENCE [LARGE SCALE GENOMIC DNA]</scope>
    <source>
        <strain evidence="4">IBT 29486</strain>
    </source>
</reference>
<evidence type="ECO:0000313" key="3">
    <source>
        <dbReference type="EMBL" id="OQE02951.1"/>
    </source>
</evidence>
<dbReference type="Pfam" id="PF01636">
    <property type="entry name" value="APH"/>
    <property type="match status" value="1"/>
</dbReference>
<sequence length="561" mass="63475">MSLNIRLYSTIRPFNYRRVSITFPPTRVFFQPSGCAIRAVNTLCTDTSSHSEHEHLFRYTSGRWLWDEEQQLRDRYKTFNITELQTLAAKAIGADGCVSMKKLAEGGFNKVFRLLMHDGKSVLVRIPNPNAGPSFYTTASEVATMEFARIILKIPVPQIVGWSATAKNPVGSEYIIMEATGSQLGTVWDEMTPDFKLKTMREVVSIETRMLSISFSHYGSIYFASDAVEGAVPAQIIDDAPAELKNQVAKTFIIGPTVDRDFWNKERSNMDIFRGPWSNPGDYALSIASREMAWIEQHATPKSPDDPPLASSAQNSPQAHSDLLGRYTKVAPFLMGFDKTLTRSTLWHTDLHTSNIFVDNGHITAIIDWQGTWAGPLLIQARPSPLVDYQGGTILKRPENFDELDTKEQARIKQKILKSTLLQLYLMETEERNPVLAKAYNLDHGKTRRLPIELAGNTWDDDIVPFREALINIERYCKELGIEGDCPIHFTEDELQSHLVDAEGWNEVQGFFDGIEDLLKRDGWTHHDTFDAALTLFSDLREVGLKNMKGREKTLKKRRAG</sequence>
<organism evidence="3 4">
    <name type="scientific">Penicillium vulpinum</name>
    <dbReference type="NCBI Taxonomy" id="29845"/>
    <lineage>
        <taxon>Eukaryota</taxon>
        <taxon>Fungi</taxon>
        <taxon>Dikarya</taxon>
        <taxon>Ascomycota</taxon>
        <taxon>Pezizomycotina</taxon>
        <taxon>Eurotiomycetes</taxon>
        <taxon>Eurotiomycetidae</taxon>
        <taxon>Eurotiales</taxon>
        <taxon>Aspergillaceae</taxon>
        <taxon>Penicillium</taxon>
    </lineage>
</organism>
<dbReference type="InterPro" id="IPR011009">
    <property type="entry name" value="Kinase-like_dom_sf"/>
</dbReference>
<dbReference type="AlphaFoldDB" id="A0A1V6RM93"/>
<protein>
    <recommendedName>
        <fullName evidence="2">Aminoglycoside phosphotransferase domain-containing protein</fullName>
    </recommendedName>
</protein>
<evidence type="ECO:0000256" key="1">
    <source>
        <dbReference type="SAM" id="MobiDB-lite"/>
    </source>
</evidence>
<dbReference type="InterPro" id="IPR002575">
    <property type="entry name" value="Aminoglycoside_PTrfase"/>
</dbReference>
<dbReference type="GO" id="GO:0005739">
    <property type="term" value="C:mitochondrion"/>
    <property type="evidence" value="ECO:0007669"/>
    <property type="project" value="TreeGrafter"/>
</dbReference>
<dbReference type="EMBL" id="MDYP01000036">
    <property type="protein sequence ID" value="OQE02951.1"/>
    <property type="molecule type" value="Genomic_DNA"/>
</dbReference>
<dbReference type="SUPFAM" id="SSF56112">
    <property type="entry name" value="Protein kinase-like (PK-like)"/>
    <property type="match status" value="1"/>
</dbReference>
<feature type="domain" description="Aminoglycoside phosphotransferase" evidence="2">
    <location>
        <begin position="341"/>
        <end position="377"/>
    </location>
</feature>
<evidence type="ECO:0000313" key="4">
    <source>
        <dbReference type="Proteomes" id="UP000191518"/>
    </source>
</evidence>
<proteinExistence type="predicted"/>